<reference evidence="3" key="1">
    <citation type="journal article" date="2005" name="Nature">
        <title>The map-based sequence of the rice genome.</title>
        <authorList>
            <consortium name="International rice genome sequencing project (IRGSP)"/>
            <person name="Matsumoto T."/>
            <person name="Wu J."/>
            <person name="Kanamori H."/>
            <person name="Katayose Y."/>
            <person name="Fujisawa M."/>
            <person name="Namiki N."/>
            <person name="Mizuno H."/>
            <person name="Yamamoto K."/>
            <person name="Antonio B.A."/>
            <person name="Baba T."/>
            <person name="Sakata K."/>
            <person name="Nagamura Y."/>
            <person name="Aoki H."/>
            <person name="Arikawa K."/>
            <person name="Arita K."/>
            <person name="Bito T."/>
            <person name="Chiden Y."/>
            <person name="Fujitsuka N."/>
            <person name="Fukunaka R."/>
            <person name="Hamada M."/>
            <person name="Harada C."/>
            <person name="Hayashi A."/>
            <person name="Hijishita S."/>
            <person name="Honda M."/>
            <person name="Hosokawa S."/>
            <person name="Ichikawa Y."/>
            <person name="Idonuma A."/>
            <person name="Iijima M."/>
            <person name="Ikeda M."/>
            <person name="Ikeno M."/>
            <person name="Ito K."/>
            <person name="Ito S."/>
            <person name="Ito T."/>
            <person name="Ito Y."/>
            <person name="Ito Y."/>
            <person name="Iwabuchi A."/>
            <person name="Kamiya K."/>
            <person name="Karasawa W."/>
            <person name="Kurita K."/>
            <person name="Katagiri S."/>
            <person name="Kikuta A."/>
            <person name="Kobayashi H."/>
            <person name="Kobayashi N."/>
            <person name="Machita K."/>
            <person name="Maehara T."/>
            <person name="Masukawa M."/>
            <person name="Mizubayashi T."/>
            <person name="Mukai Y."/>
            <person name="Nagasaki H."/>
            <person name="Nagata Y."/>
            <person name="Naito S."/>
            <person name="Nakashima M."/>
            <person name="Nakama Y."/>
            <person name="Nakamichi Y."/>
            <person name="Nakamura M."/>
            <person name="Meguro A."/>
            <person name="Negishi M."/>
            <person name="Ohta I."/>
            <person name="Ohta T."/>
            <person name="Okamoto M."/>
            <person name="Ono N."/>
            <person name="Saji S."/>
            <person name="Sakaguchi M."/>
            <person name="Sakai K."/>
            <person name="Shibata M."/>
            <person name="Shimokawa T."/>
            <person name="Song J."/>
            <person name="Takazaki Y."/>
            <person name="Terasawa K."/>
            <person name="Tsugane M."/>
            <person name="Tsuji K."/>
            <person name="Ueda S."/>
            <person name="Waki K."/>
            <person name="Yamagata H."/>
            <person name="Yamamoto M."/>
            <person name="Yamamoto S."/>
            <person name="Yamane H."/>
            <person name="Yoshiki S."/>
            <person name="Yoshihara R."/>
            <person name="Yukawa K."/>
            <person name="Zhong H."/>
            <person name="Yano M."/>
            <person name="Yuan Q."/>
            <person name="Ouyang S."/>
            <person name="Liu J."/>
            <person name="Jones K.M."/>
            <person name="Gansberger K."/>
            <person name="Moffat K."/>
            <person name="Hill J."/>
            <person name="Bera J."/>
            <person name="Fadrosh D."/>
            <person name="Jin S."/>
            <person name="Johri S."/>
            <person name="Kim M."/>
            <person name="Overton L."/>
            <person name="Reardon M."/>
            <person name="Tsitrin T."/>
            <person name="Vuong H."/>
            <person name="Weaver B."/>
            <person name="Ciecko A."/>
            <person name="Tallon L."/>
            <person name="Jackson J."/>
            <person name="Pai G."/>
            <person name="Aken S.V."/>
            <person name="Utterback T."/>
            <person name="Reidmuller S."/>
            <person name="Feldblyum T."/>
            <person name="Hsiao J."/>
            <person name="Zismann V."/>
            <person name="Iobst S."/>
            <person name="de Vazeille A.R."/>
            <person name="Buell C.R."/>
            <person name="Ying K."/>
            <person name="Li Y."/>
            <person name="Lu T."/>
            <person name="Huang Y."/>
            <person name="Zhao Q."/>
            <person name="Feng Q."/>
            <person name="Zhang L."/>
            <person name="Zhu J."/>
            <person name="Weng Q."/>
            <person name="Mu J."/>
            <person name="Lu Y."/>
            <person name="Fan D."/>
            <person name="Liu Y."/>
            <person name="Guan J."/>
            <person name="Zhang Y."/>
            <person name="Yu S."/>
            <person name="Liu X."/>
            <person name="Zhang Y."/>
            <person name="Hong G."/>
            <person name="Han B."/>
            <person name="Choisne N."/>
            <person name="Demange N."/>
            <person name="Orjeda G."/>
            <person name="Samain S."/>
            <person name="Cattolico L."/>
            <person name="Pelletier E."/>
            <person name="Couloux A."/>
            <person name="Segurens B."/>
            <person name="Wincker P."/>
            <person name="D'Hont A."/>
            <person name="Scarpelli C."/>
            <person name="Weissenbach J."/>
            <person name="Salanoubat M."/>
            <person name="Quetier F."/>
            <person name="Yu Y."/>
            <person name="Kim H.R."/>
            <person name="Rambo T."/>
            <person name="Currie J."/>
            <person name="Collura K."/>
            <person name="Luo M."/>
            <person name="Yang T."/>
            <person name="Ammiraju J.S.S."/>
            <person name="Engler F."/>
            <person name="Soderlund C."/>
            <person name="Wing R.A."/>
            <person name="Palmer L.E."/>
            <person name="de la Bastide M."/>
            <person name="Spiegel L."/>
            <person name="Nascimento L."/>
            <person name="Zutavern T."/>
            <person name="O'Shaughnessy A."/>
            <person name="Dike S."/>
            <person name="Dedhia N."/>
            <person name="Preston R."/>
            <person name="Balija V."/>
            <person name="McCombie W.R."/>
            <person name="Chow T."/>
            <person name="Chen H."/>
            <person name="Chung M."/>
            <person name="Chen C."/>
            <person name="Shaw J."/>
            <person name="Wu H."/>
            <person name="Hsiao K."/>
            <person name="Chao Y."/>
            <person name="Chu M."/>
            <person name="Cheng C."/>
            <person name="Hour A."/>
            <person name="Lee P."/>
            <person name="Lin S."/>
            <person name="Lin Y."/>
            <person name="Liou J."/>
            <person name="Liu S."/>
            <person name="Hsing Y."/>
            <person name="Raghuvanshi S."/>
            <person name="Mohanty A."/>
            <person name="Bharti A.K."/>
            <person name="Gaur A."/>
            <person name="Gupta V."/>
            <person name="Kumar D."/>
            <person name="Ravi V."/>
            <person name="Vij S."/>
            <person name="Kapur A."/>
            <person name="Khurana P."/>
            <person name="Khurana P."/>
            <person name="Khurana J.P."/>
            <person name="Tyagi A.K."/>
            <person name="Gaikwad K."/>
            <person name="Singh A."/>
            <person name="Dalal V."/>
            <person name="Srivastava S."/>
            <person name="Dixit A."/>
            <person name="Pal A.K."/>
            <person name="Ghazi I.A."/>
            <person name="Yadav M."/>
            <person name="Pandit A."/>
            <person name="Bhargava A."/>
            <person name="Sureshbabu K."/>
            <person name="Batra K."/>
            <person name="Sharma T.R."/>
            <person name="Mohapatra T."/>
            <person name="Singh N.K."/>
            <person name="Messing J."/>
            <person name="Nelson A.B."/>
            <person name="Fuks G."/>
            <person name="Kavchok S."/>
            <person name="Keizer G."/>
            <person name="Linton E."/>
            <person name="Llaca V."/>
            <person name="Song R."/>
            <person name="Tanyolac B."/>
            <person name="Young S."/>
            <person name="Ho-Il K."/>
            <person name="Hahn J.H."/>
            <person name="Sangsakoo G."/>
            <person name="Vanavichit A."/>
            <person name="de Mattos Luiz.A.T."/>
            <person name="Zimmer P.D."/>
            <person name="Malone G."/>
            <person name="Dellagostin O."/>
            <person name="de Oliveira A.C."/>
            <person name="Bevan M."/>
            <person name="Bancroft I."/>
            <person name="Minx P."/>
            <person name="Cordum H."/>
            <person name="Wilson R."/>
            <person name="Cheng Z."/>
            <person name="Jin W."/>
            <person name="Jiang J."/>
            <person name="Leong S.A."/>
            <person name="Iwama H."/>
            <person name="Gojobori T."/>
            <person name="Itoh T."/>
            <person name="Niimura Y."/>
            <person name="Fujii Y."/>
            <person name="Habara T."/>
            <person name="Sakai H."/>
            <person name="Sato Y."/>
            <person name="Wilson G."/>
            <person name="Kumar K."/>
            <person name="McCouch S."/>
            <person name="Juretic N."/>
            <person name="Hoen D."/>
            <person name="Wright S."/>
            <person name="Bruskiewich R."/>
            <person name="Bureau T."/>
            <person name="Miyao A."/>
            <person name="Hirochika H."/>
            <person name="Nishikawa T."/>
            <person name="Kadowaki K."/>
            <person name="Sugiura M."/>
            <person name="Burr B."/>
            <person name="Sasaki T."/>
        </authorList>
    </citation>
    <scope>NUCLEOTIDE SEQUENCE [LARGE SCALE GENOMIC DNA]</scope>
    <source>
        <strain evidence="3">cv. Nipponbare</strain>
    </source>
</reference>
<keyword evidence="3" id="KW-1185">Reference proteome</keyword>
<proteinExistence type="predicted"/>
<dbReference type="EMBL" id="AP014959">
    <property type="protein sequence ID" value="BAS85430.1"/>
    <property type="molecule type" value="Genomic_DNA"/>
</dbReference>
<protein>
    <submittedName>
        <fullName evidence="2">Os03g0640825 protein</fullName>
    </submittedName>
</protein>
<organism evidence="2 3">
    <name type="scientific">Oryza sativa subsp. japonica</name>
    <name type="common">Rice</name>
    <dbReference type="NCBI Taxonomy" id="39947"/>
    <lineage>
        <taxon>Eukaryota</taxon>
        <taxon>Viridiplantae</taxon>
        <taxon>Streptophyta</taxon>
        <taxon>Embryophyta</taxon>
        <taxon>Tracheophyta</taxon>
        <taxon>Spermatophyta</taxon>
        <taxon>Magnoliopsida</taxon>
        <taxon>Liliopsida</taxon>
        <taxon>Poales</taxon>
        <taxon>Poaceae</taxon>
        <taxon>BOP clade</taxon>
        <taxon>Oryzoideae</taxon>
        <taxon>Oryzeae</taxon>
        <taxon>Oryzinae</taxon>
        <taxon>Oryza</taxon>
        <taxon>Oryza sativa</taxon>
    </lineage>
</organism>
<dbReference type="Proteomes" id="UP000059680">
    <property type="component" value="Chromosome 3"/>
</dbReference>
<evidence type="ECO:0000313" key="3">
    <source>
        <dbReference type="Proteomes" id="UP000059680"/>
    </source>
</evidence>
<dbReference type="AlphaFoldDB" id="A0A0P0W181"/>
<sequence>MIPMESGPGFIPTICTQSTAVPVAFDRNSAKVSSAIASRLWVVRVPLRTRGCWVLLLVVLTTCNHRLTARVCNDESHIMELLPHVPVLVNEAGHLLLQPVILLHQQLVHRSQLPVHSLQARCLLALLLAAPAVLEPDLDLLGLDVAEYGALADELLAAERAGLGALAVDPLQRLHLLRGVAHVLARVHLRRPSAARRRPVLPPHSMHRRHHRRRHPRRPFSFFSRLRRRATTTTRATTTADRAQ</sequence>
<feature type="region of interest" description="Disordered" evidence="1">
    <location>
        <begin position="195"/>
        <end position="224"/>
    </location>
</feature>
<dbReference type="PaxDb" id="39947-A0A0P0W181"/>
<reference evidence="2 3" key="2">
    <citation type="journal article" date="2013" name="Plant Cell Physiol.">
        <title>Rice Annotation Project Database (RAP-DB): an integrative and interactive database for rice genomics.</title>
        <authorList>
            <person name="Sakai H."/>
            <person name="Lee S.S."/>
            <person name="Tanaka T."/>
            <person name="Numa H."/>
            <person name="Kim J."/>
            <person name="Kawahara Y."/>
            <person name="Wakimoto H."/>
            <person name="Yang C.C."/>
            <person name="Iwamoto M."/>
            <person name="Abe T."/>
            <person name="Yamada Y."/>
            <person name="Muto A."/>
            <person name="Inokuchi H."/>
            <person name="Ikemura T."/>
            <person name="Matsumoto T."/>
            <person name="Sasaki T."/>
            <person name="Itoh T."/>
        </authorList>
    </citation>
    <scope>NUCLEOTIDE SEQUENCE [LARGE SCALE GENOMIC DNA]</scope>
    <source>
        <strain evidence="3">cv. Nipponbare</strain>
    </source>
</reference>
<evidence type="ECO:0000256" key="1">
    <source>
        <dbReference type="SAM" id="MobiDB-lite"/>
    </source>
</evidence>
<feature type="compositionally biased region" description="Basic residues" evidence="1">
    <location>
        <begin position="195"/>
        <end position="218"/>
    </location>
</feature>
<gene>
    <name evidence="2" type="ordered locus">Os03g0640825</name>
    <name evidence="2" type="ORF">OSNPB_030640825</name>
</gene>
<accession>A0A0P0W181</accession>
<reference evidence="2 3" key="3">
    <citation type="journal article" date="2013" name="Rice">
        <title>Improvement of the Oryza sativa Nipponbare reference genome using next generation sequence and optical map data.</title>
        <authorList>
            <person name="Kawahara Y."/>
            <person name="de la Bastide M."/>
            <person name="Hamilton J.P."/>
            <person name="Kanamori H."/>
            <person name="McCombie W.R."/>
            <person name="Ouyang S."/>
            <person name="Schwartz D.C."/>
            <person name="Tanaka T."/>
            <person name="Wu J."/>
            <person name="Zhou S."/>
            <person name="Childs K.L."/>
            <person name="Davidson R.M."/>
            <person name="Lin H."/>
            <person name="Quesada-Ocampo L."/>
            <person name="Vaillancourt B."/>
            <person name="Sakai H."/>
            <person name="Lee S.S."/>
            <person name="Kim J."/>
            <person name="Numa H."/>
            <person name="Itoh T."/>
            <person name="Buell C.R."/>
            <person name="Matsumoto T."/>
        </authorList>
    </citation>
    <scope>NUCLEOTIDE SEQUENCE [LARGE SCALE GENOMIC DNA]</scope>
    <source>
        <strain evidence="3">cv. Nipponbare</strain>
    </source>
</reference>
<name>A0A0P0W181_ORYSJ</name>
<evidence type="ECO:0000313" key="2">
    <source>
        <dbReference type="EMBL" id="BAS85430.1"/>
    </source>
</evidence>
<dbReference type="InParanoid" id="A0A0P0W181"/>
<dbReference type="Gramene" id="Os03t0640825-00">
    <property type="protein sequence ID" value="Os03t0640825-00"/>
    <property type="gene ID" value="Os03g0640825"/>
</dbReference>